<evidence type="ECO:0008006" key="4">
    <source>
        <dbReference type="Google" id="ProtNLM"/>
    </source>
</evidence>
<feature type="transmembrane region" description="Helical" evidence="1">
    <location>
        <begin position="43"/>
        <end position="64"/>
    </location>
</feature>
<dbReference type="Proteomes" id="UP000033202">
    <property type="component" value="Unassembled WGS sequence"/>
</dbReference>
<keyword evidence="3" id="KW-1185">Reference proteome</keyword>
<keyword evidence="1" id="KW-0472">Membrane</keyword>
<dbReference type="EMBL" id="BBWU01000029">
    <property type="protein sequence ID" value="GAO39325.1"/>
    <property type="molecule type" value="Genomic_DNA"/>
</dbReference>
<feature type="transmembrane region" description="Helical" evidence="1">
    <location>
        <begin position="12"/>
        <end position="37"/>
    </location>
</feature>
<dbReference type="InterPro" id="IPR021265">
    <property type="entry name" value="DUF2842"/>
</dbReference>
<proteinExistence type="predicted"/>
<name>A0A0E9MQB3_9SPHN</name>
<evidence type="ECO:0000256" key="1">
    <source>
        <dbReference type="SAM" id="Phobius"/>
    </source>
</evidence>
<dbReference type="Pfam" id="PF11003">
    <property type="entry name" value="DUF2842"/>
    <property type="match status" value="1"/>
</dbReference>
<comment type="caution">
    <text evidence="2">The sequence shown here is derived from an EMBL/GenBank/DDBJ whole genome shotgun (WGS) entry which is preliminary data.</text>
</comment>
<organism evidence="2 3">
    <name type="scientific">Sphingomonas changbaiensis NBRC 104936</name>
    <dbReference type="NCBI Taxonomy" id="1219043"/>
    <lineage>
        <taxon>Bacteria</taxon>
        <taxon>Pseudomonadati</taxon>
        <taxon>Pseudomonadota</taxon>
        <taxon>Alphaproteobacteria</taxon>
        <taxon>Sphingomonadales</taxon>
        <taxon>Sphingomonadaceae</taxon>
        <taxon>Sphingomonas</taxon>
    </lineage>
</organism>
<protein>
    <recommendedName>
        <fullName evidence="4">DUF2842 domain-containing protein</fullName>
    </recommendedName>
</protein>
<keyword evidence="1" id="KW-0812">Transmembrane</keyword>
<gene>
    <name evidence="2" type="ORF">SCH01S_29_00130</name>
</gene>
<evidence type="ECO:0000313" key="2">
    <source>
        <dbReference type="EMBL" id="GAO39325.1"/>
    </source>
</evidence>
<dbReference type="AlphaFoldDB" id="A0A0E9MQB3"/>
<keyword evidence="1" id="KW-1133">Transmembrane helix</keyword>
<accession>A0A0E9MQB3</accession>
<dbReference type="STRING" id="1219043.SCH01S_29_00130"/>
<reference evidence="2 3" key="1">
    <citation type="submission" date="2015-04" db="EMBL/GenBank/DDBJ databases">
        <title>Whole genome shotgun sequence of Sphingomonas changbaiensis NBRC 104936.</title>
        <authorList>
            <person name="Katano-Makiyama Y."/>
            <person name="Hosoyama A."/>
            <person name="Hashimoto M."/>
            <person name="Noguchi M."/>
            <person name="Tsuchikane K."/>
            <person name="Ohji S."/>
            <person name="Yamazoe A."/>
            <person name="Ichikawa N."/>
            <person name="Kimura A."/>
            <person name="Fujita N."/>
        </authorList>
    </citation>
    <scope>NUCLEOTIDE SEQUENCE [LARGE SCALE GENOMIC DNA]</scope>
    <source>
        <strain evidence="2 3">NBRC 104936</strain>
    </source>
</reference>
<sequence length="71" mass="7969">MTDPAARSVVGIFAVLALIALWAVIVASFSAQIAQLWFPLQLLIYIAAGIAWIFPAMPIMRWIVTGRWRRK</sequence>
<evidence type="ECO:0000313" key="3">
    <source>
        <dbReference type="Proteomes" id="UP000033202"/>
    </source>
</evidence>